<dbReference type="InterPro" id="IPR003593">
    <property type="entry name" value="AAA+_ATPase"/>
</dbReference>
<reference evidence="5" key="1">
    <citation type="journal article" date="2020" name="mSystems">
        <title>Genome- and Community-Level Interaction Insights into Carbon Utilization and Element Cycling Functions of Hydrothermarchaeota in Hydrothermal Sediment.</title>
        <authorList>
            <person name="Zhou Z."/>
            <person name="Liu Y."/>
            <person name="Xu W."/>
            <person name="Pan J."/>
            <person name="Luo Z.H."/>
            <person name="Li M."/>
        </authorList>
    </citation>
    <scope>NUCLEOTIDE SEQUENCE [LARGE SCALE GENOMIC DNA]</scope>
    <source>
        <strain evidence="5">SpSt-289</strain>
    </source>
</reference>
<protein>
    <submittedName>
        <fullName evidence="5">ABC transporter ATP-binding protein</fullName>
    </submittedName>
</protein>
<dbReference type="InterPro" id="IPR003439">
    <property type="entry name" value="ABC_transporter-like_ATP-bd"/>
</dbReference>
<evidence type="ECO:0000259" key="4">
    <source>
        <dbReference type="PROSITE" id="PS50893"/>
    </source>
</evidence>
<dbReference type="EMBL" id="DSMG01000199">
    <property type="protein sequence ID" value="HDX33711.1"/>
    <property type="molecule type" value="Genomic_DNA"/>
</dbReference>
<comment type="caution">
    <text evidence="5">The sequence shown here is derived from an EMBL/GenBank/DDBJ whole genome shotgun (WGS) entry which is preliminary data.</text>
</comment>
<dbReference type="GO" id="GO:0016887">
    <property type="term" value="F:ATP hydrolysis activity"/>
    <property type="evidence" value="ECO:0007669"/>
    <property type="project" value="InterPro"/>
</dbReference>
<dbReference type="SUPFAM" id="SSF52540">
    <property type="entry name" value="P-loop containing nucleoside triphosphate hydrolases"/>
    <property type="match status" value="1"/>
</dbReference>
<name>A0A7C1FX99_9CHLR</name>
<dbReference type="Pfam" id="PF00005">
    <property type="entry name" value="ABC_tran"/>
    <property type="match status" value="1"/>
</dbReference>
<dbReference type="InterPro" id="IPR050166">
    <property type="entry name" value="ABC_transporter_ATP-bind"/>
</dbReference>
<keyword evidence="2" id="KW-0547">Nucleotide-binding</keyword>
<keyword evidence="3 5" id="KW-0067">ATP-binding</keyword>
<gene>
    <name evidence="5" type="ORF">ENQ20_19855</name>
</gene>
<proteinExistence type="predicted"/>
<organism evidence="5">
    <name type="scientific">Caldilinea aerophila</name>
    <dbReference type="NCBI Taxonomy" id="133453"/>
    <lineage>
        <taxon>Bacteria</taxon>
        <taxon>Bacillati</taxon>
        <taxon>Chloroflexota</taxon>
        <taxon>Caldilineae</taxon>
        <taxon>Caldilineales</taxon>
        <taxon>Caldilineaceae</taxon>
        <taxon>Caldilinea</taxon>
    </lineage>
</organism>
<dbReference type="PROSITE" id="PS50893">
    <property type="entry name" value="ABC_TRANSPORTER_2"/>
    <property type="match status" value="1"/>
</dbReference>
<sequence>MAIFAAENISKRFIDGPWPLQALLPVSFEVKAGEVVCLVGPSGSGKSTLLRIMGGLIEPDSGAMWFEGQPHHTPNTAIGFVFQKTNLMPWRTVLQNVLLPIEIQHKKVTDADRTRAEALLATMGLKEFEHAYPRQLSGGMNQRVVLARTLIQRPRLLLMDEPFGQLDALTRERLNLELLRLQAAEQITIFMVTHSIPEAVLLADRIFVLSERPGRLIAQVAVALPRPRTLAMMSTPAFGEIAMQVRSLIGETPEIGPTQERPG</sequence>
<accession>A0A7C1FX99</accession>
<feature type="domain" description="ABC transporter" evidence="4">
    <location>
        <begin position="4"/>
        <end position="236"/>
    </location>
</feature>
<keyword evidence="1" id="KW-0813">Transport</keyword>
<dbReference type="InterPro" id="IPR027417">
    <property type="entry name" value="P-loop_NTPase"/>
</dbReference>
<evidence type="ECO:0000313" key="5">
    <source>
        <dbReference type="EMBL" id="HDX33711.1"/>
    </source>
</evidence>
<evidence type="ECO:0000256" key="1">
    <source>
        <dbReference type="ARBA" id="ARBA00022448"/>
    </source>
</evidence>
<dbReference type="GO" id="GO:0005524">
    <property type="term" value="F:ATP binding"/>
    <property type="evidence" value="ECO:0007669"/>
    <property type="project" value="UniProtKB-KW"/>
</dbReference>
<dbReference type="PANTHER" id="PTHR42788:SF13">
    <property type="entry name" value="ALIPHATIC SULFONATES IMPORT ATP-BINDING PROTEIN SSUB"/>
    <property type="match status" value="1"/>
</dbReference>
<dbReference type="SMART" id="SM00382">
    <property type="entry name" value="AAA"/>
    <property type="match status" value="1"/>
</dbReference>
<dbReference type="CDD" id="cd03293">
    <property type="entry name" value="ABC_NrtD_SsuB_transporters"/>
    <property type="match status" value="1"/>
</dbReference>
<evidence type="ECO:0000256" key="2">
    <source>
        <dbReference type="ARBA" id="ARBA00022741"/>
    </source>
</evidence>
<evidence type="ECO:0000256" key="3">
    <source>
        <dbReference type="ARBA" id="ARBA00022840"/>
    </source>
</evidence>
<dbReference type="PANTHER" id="PTHR42788">
    <property type="entry name" value="TAURINE IMPORT ATP-BINDING PROTEIN-RELATED"/>
    <property type="match status" value="1"/>
</dbReference>
<dbReference type="Gene3D" id="3.40.50.300">
    <property type="entry name" value="P-loop containing nucleotide triphosphate hydrolases"/>
    <property type="match status" value="1"/>
</dbReference>
<dbReference type="AlphaFoldDB" id="A0A7C1FX99"/>